<organism evidence="1">
    <name type="scientific">marine sediment metagenome</name>
    <dbReference type="NCBI Taxonomy" id="412755"/>
    <lineage>
        <taxon>unclassified sequences</taxon>
        <taxon>metagenomes</taxon>
        <taxon>ecological metagenomes</taxon>
    </lineage>
</organism>
<comment type="caution">
    <text evidence="1">The sequence shown here is derived from an EMBL/GenBank/DDBJ whole genome shotgun (WGS) entry which is preliminary data.</text>
</comment>
<evidence type="ECO:0000313" key="1">
    <source>
        <dbReference type="EMBL" id="KKN42207.1"/>
    </source>
</evidence>
<gene>
    <name evidence="1" type="ORF">LCGC14_0715540</name>
</gene>
<evidence type="ECO:0008006" key="2">
    <source>
        <dbReference type="Google" id="ProtNLM"/>
    </source>
</evidence>
<protein>
    <recommendedName>
        <fullName evidence="2">DUF2946 domain-containing protein</fullName>
    </recommendedName>
</protein>
<name>A0A0F9QZ30_9ZZZZ</name>
<accession>A0A0F9QZ30</accession>
<sequence>MKNTWISLLVVLSIALQSFASVANSNESHQIDSLHIQTEHSHDSDDIELFDESSDTEHNIKDCHHCGHCQGTHTQWVASNKSTLQTPKLIITNQYFYADHVDKIFTEEPIRPPIV</sequence>
<proteinExistence type="predicted"/>
<reference evidence="1" key="1">
    <citation type="journal article" date="2015" name="Nature">
        <title>Complex archaea that bridge the gap between prokaryotes and eukaryotes.</title>
        <authorList>
            <person name="Spang A."/>
            <person name="Saw J.H."/>
            <person name="Jorgensen S.L."/>
            <person name="Zaremba-Niedzwiedzka K."/>
            <person name="Martijn J."/>
            <person name="Lind A.E."/>
            <person name="van Eijk R."/>
            <person name="Schleper C."/>
            <person name="Guy L."/>
            <person name="Ettema T.J."/>
        </authorList>
    </citation>
    <scope>NUCLEOTIDE SEQUENCE</scope>
</reference>
<dbReference type="EMBL" id="LAZR01001596">
    <property type="protein sequence ID" value="KKN42207.1"/>
    <property type="molecule type" value="Genomic_DNA"/>
</dbReference>
<dbReference type="AlphaFoldDB" id="A0A0F9QZ30"/>